<feature type="compositionally biased region" description="Basic and acidic residues" evidence="4">
    <location>
        <begin position="623"/>
        <end position="643"/>
    </location>
</feature>
<keyword evidence="1 3" id="KW-0863">Zinc-finger</keyword>
<dbReference type="InterPro" id="IPR006575">
    <property type="entry name" value="RWD_dom"/>
</dbReference>
<dbReference type="GO" id="GO:0008270">
    <property type="term" value="F:zinc ion binding"/>
    <property type="evidence" value="ECO:0007669"/>
    <property type="project" value="UniProtKB-KW"/>
</dbReference>
<feature type="region of interest" description="Disordered" evidence="4">
    <location>
        <begin position="263"/>
        <end position="372"/>
    </location>
</feature>
<dbReference type="InterPro" id="IPR001841">
    <property type="entry name" value="Znf_RING"/>
</dbReference>
<dbReference type="SMART" id="SM00591">
    <property type="entry name" value="RWD"/>
    <property type="match status" value="1"/>
</dbReference>
<keyword evidence="2" id="KW-0862">Zinc</keyword>
<feature type="compositionally biased region" description="Basic and acidic residues" evidence="4">
    <location>
        <begin position="315"/>
        <end position="332"/>
    </location>
</feature>
<evidence type="ECO:0000256" key="1">
    <source>
        <dbReference type="ARBA" id="ARBA00022771"/>
    </source>
</evidence>
<evidence type="ECO:0000313" key="7">
    <source>
        <dbReference type="EMBL" id="GFQ70418.1"/>
    </source>
</evidence>
<comment type="caution">
    <text evidence="7">The sequence shown here is derived from an EMBL/GenBank/DDBJ whole genome shotgun (WGS) entry which is preliminary data.</text>
</comment>
<feature type="compositionally biased region" description="Polar residues" evidence="4">
    <location>
        <begin position="334"/>
        <end position="353"/>
    </location>
</feature>
<keyword evidence="1 3" id="KW-0479">Metal-binding</keyword>
<dbReference type="Pfam" id="PF05773">
    <property type="entry name" value="RWD"/>
    <property type="match status" value="1"/>
</dbReference>
<dbReference type="Proteomes" id="UP000887116">
    <property type="component" value="Unassembled WGS sequence"/>
</dbReference>
<evidence type="ECO:0000313" key="8">
    <source>
        <dbReference type="Proteomes" id="UP000887116"/>
    </source>
</evidence>
<dbReference type="GO" id="GO:0061630">
    <property type="term" value="F:ubiquitin protein ligase activity"/>
    <property type="evidence" value="ECO:0007669"/>
    <property type="project" value="InterPro"/>
</dbReference>
<feature type="compositionally biased region" description="Basic and acidic residues" evidence="4">
    <location>
        <begin position="557"/>
        <end position="569"/>
    </location>
</feature>
<feature type="compositionally biased region" description="Polar residues" evidence="4">
    <location>
        <begin position="644"/>
        <end position="653"/>
    </location>
</feature>
<protein>
    <submittedName>
        <fullName evidence="7">E3 ubiquitin-protein ligase RNF25</fullName>
    </submittedName>
</protein>
<name>A0A8X6F416_TRICU</name>
<dbReference type="InterPro" id="IPR039133">
    <property type="entry name" value="RNF25"/>
</dbReference>
<evidence type="ECO:0000259" key="5">
    <source>
        <dbReference type="PROSITE" id="PS50089"/>
    </source>
</evidence>
<feature type="compositionally biased region" description="Basic and acidic residues" evidence="4">
    <location>
        <begin position="810"/>
        <end position="821"/>
    </location>
</feature>
<dbReference type="SMART" id="SM00184">
    <property type="entry name" value="RING"/>
    <property type="match status" value="1"/>
</dbReference>
<sequence>MEEASEKVSIEAEDSASFVIHELEALQSIYVNEIEIKEDEKSTSVSIDLNPATADNREEQYVKITLKFDLNKEYPNCIPEISIRNPRGLSDEKLSSIIQDLKAIAESKIGSSMLFEIIEAAKEHLTNENRPCGECAICLYGFSDDDVFTKTECYHYFHSHCLARYVKNASSFERTDDSSQDSSPNKEILCPMCRLIIHFNGSEDLYPPPSAKEDEFIIDEELLTFQSKMADIYQKQVEKGGIIDIEAEKNKYLLEISNAPTRGNSAEKAISDQTSDVDATPETDSSTKIEGNTSVIPKDRASGSKDMRISSGNESRNKDARYDGRTKNDRYGYNKQSRGNPNRNNSYRGNQRFNRYPKPHAQNFNRFKYKGGYSPERFDVEEQYTEGDYLPQNKADSEDYSNEAGHDTSPVTDLSPRPRSYIPSNKRNERTNYYDSNRKYDGEKKGNFYHRSNSDTRGKRYGPNSYEKYNYKNQNYQDVRRQNYDSEVNNKSDCGQISNESFNEASESISPNDKECFQNNQLECDDKGESKRQDICAGNSSNGELFERQRRNAIRSDTRFQDGRRDSFKRGRQNRGYRNQYNERQHPSSYRENNYQYQGGKFAQENHSGRNYNRRSRGNFNRYSRDENLHYANDKRDYNRSDFSDPSVSNERNPFSERSREFSEKNEQFQRSNNYPQESYLNKSSRELDGNYAENGYRHNGRNRGNSNYQNRSYNSRGSEDNKYNSDKSSYPDGRNTSRQNTPRKYNKYSDIRSNKGSEESGTEFQVNSKSENHVNEKSIPESISEGAAVPKTDLNEESCESPCDEANVPEEKTPILDSKKVQPPPGFSNPLKKVVYGLQAANPPPGFPRS</sequence>
<dbReference type="InterPro" id="IPR016135">
    <property type="entry name" value="UBQ-conjugating_enzyme/RWD"/>
</dbReference>
<dbReference type="GO" id="GO:0016567">
    <property type="term" value="P:protein ubiquitination"/>
    <property type="evidence" value="ECO:0007669"/>
    <property type="project" value="TreeGrafter"/>
</dbReference>
<feature type="domain" description="RING-type" evidence="5">
    <location>
        <begin position="135"/>
        <end position="194"/>
    </location>
</feature>
<dbReference type="SUPFAM" id="SSF57850">
    <property type="entry name" value="RING/U-box"/>
    <property type="match status" value="1"/>
</dbReference>
<feature type="compositionally biased region" description="Polar residues" evidence="4">
    <location>
        <begin position="491"/>
        <end position="514"/>
    </location>
</feature>
<feature type="compositionally biased region" description="Polar residues" evidence="4">
    <location>
        <begin position="587"/>
        <end position="597"/>
    </location>
</feature>
<feature type="compositionally biased region" description="Basic and acidic residues" evidence="4">
    <location>
        <begin position="771"/>
        <end position="780"/>
    </location>
</feature>
<feature type="compositionally biased region" description="Basic and acidic residues" evidence="4">
    <location>
        <begin position="748"/>
        <end position="759"/>
    </location>
</feature>
<dbReference type="Gene3D" id="3.30.40.10">
    <property type="entry name" value="Zinc/RING finger domain, C3HC4 (zinc finger)"/>
    <property type="match status" value="1"/>
</dbReference>
<evidence type="ECO:0000256" key="3">
    <source>
        <dbReference type="PROSITE-ProRule" id="PRU00175"/>
    </source>
</evidence>
<dbReference type="EMBL" id="BMAO01010950">
    <property type="protein sequence ID" value="GFQ70418.1"/>
    <property type="molecule type" value="Genomic_DNA"/>
</dbReference>
<feature type="compositionally biased region" description="Basic and acidic residues" evidence="4">
    <location>
        <begin position="654"/>
        <end position="668"/>
    </location>
</feature>
<organism evidence="7 8">
    <name type="scientific">Trichonephila clavata</name>
    <name type="common">Joro spider</name>
    <name type="synonym">Nephila clavata</name>
    <dbReference type="NCBI Taxonomy" id="2740835"/>
    <lineage>
        <taxon>Eukaryota</taxon>
        <taxon>Metazoa</taxon>
        <taxon>Ecdysozoa</taxon>
        <taxon>Arthropoda</taxon>
        <taxon>Chelicerata</taxon>
        <taxon>Arachnida</taxon>
        <taxon>Araneae</taxon>
        <taxon>Araneomorphae</taxon>
        <taxon>Entelegynae</taxon>
        <taxon>Araneoidea</taxon>
        <taxon>Nephilidae</taxon>
        <taxon>Trichonephila</taxon>
    </lineage>
</organism>
<dbReference type="Gene3D" id="3.10.110.10">
    <property type="entry name" value="Ubiquitin Conjugating Enzyme"/>
    <property type="match status" value="1"/>
</dbReference>
<dbReference type="Pfam" id="PF13639">
    <property type="entry name" value="zf-RING_2"/>
    <property type="match status" value="1"/>
</dbReference>
<feature type="compositionally biased region" description="Polar residues" evidence="4">
    <location>
        <begin position="669"/>
        <end position="683"/>
    </location>
</feature>
<keyword evidence="8" id="KW-1185">Reference proteome</keyword>
<dbReference type="FunFam" id="3.10.110.10:FF:000052">
    <property type="entry name" value="Putative e3 ubiquitin-protein ligase rnf25"/>
    <property type="match status" value="1"/>
</dbReference>
<dbReference type="SUPFAM" id="SSF54495">
    <property type="entry name" value="UBC-like"/>
    <property type="match status" value="1"/>
</dbReference>
<dbReference type="PROSITE" id="PS50908">
    <property type="entry name" value="RWD"/>
    <property type="match status" value="1"/>
</dbReference>
<accession>A0A8X6F416</accession>
<feature type="compositionally biased region" description="Basic and acidic residues" evidence="4">
    <location>
        <begin position="426"/>
        <end position="458"/>
    </location>
</feature>
<reference evidence="7" key="1">
    <citation type="submission" date="2020-07" db="EMBL/GenBank/DDBJ databases">
        <title>Multicomponent nature underlies the extraordinary mechanical properties of spider dragline silk.</title>
        <authorList>
            <person name="Kono N."/>
            <person name="Nakamura H."/>
            <person name="Mori M."/>
            <person name="Yoshida Y."/>
            <person name="Ohtoshi R."/>
            <person name="Malay A.D."/>
            <person name="Moran D.A.P."/>
            <person name="Tomita M."/>
            <person name="Numata K."/>
            <person name="Arakawa K."/>
        </authorList>
    </citation>
    <scope>NUCLEOTIDE SEQUENCE</scope>
</reference>
<dbReference type="GO" id="GO:0005634">
    <property type="term" value="C:nucleus"/>
    <property type="evidence" value="ECO:0007669"/>
    <property type="project" value="TreeGrafter"/>
</dbReference>
<dbReference type="PROSITE" id="PS50089">
    <property type="entry name" value="ZF_RING_2"/>
    <property type="match status" value="1"/>
</dbReference>
<dbReference type="AlphaFoldDB" id="A0A8X6F416"/>
<dbReference type="OrthoDB" id="432311at2759"/>
<dbReference type="CDD" id="cd16470">
    <property type="entry name" value="RING-H2_RNF25"/>
    <property type="match status" value="1"/>
</dbReference>
<feature type="compositionally biased region" description="Polar residues" evidence="4">
    <location>
        <begin position="271"/>
        <end position="295"/>
    </location>
</feature>
<evidence type="ECO:0000259" key="6">
    <source>
        <dbReference type="PROSITE" id="PS50908"/>
    </source>
</evidence>
<feature type="region of interest" description="Disordered" evidence="4">
    <location>
        <begin position="387"/>
        <end position="468"/>
    </location>
</feature>
<dbReference type="InterPro" id="IPR013083">
    <property type="entry name" value="Znf_RING/FYVE/PHD"/>
</dbReference>
<evidence type="ECO:0000256" key="4">
    <source>
        <dbReference type="SAM" id="MobiDB-lite"/>
    </source>
</evidence>
<feature type="region of interest" description="Disordered" evidence="4">
    <location>
        <begin position="557"/>
        <end position="828"/>
    </location>
</feature>
<feature type="compositionally biased region" description="Low complexity" evidence="4">
    <location>
        <begin position="703"/>
        <end position="717"/>
    </location>
</feature>
<feature type="domain" description="RWD" evidence="6">
    <location>
        <begin position="21"/>
        <end position="128"/>
    </location>
</feature>
<feature type="compositionally biased region" description="Basic and acidic residues" evidence="4">
    <location>
        <begin position="297"/>
        <end position="308"/>
    </location>
</feature>
<feature type="region of interest" description="Disordered" evidence="4">
    <location>
        <begin position="487"/>
        <end position="514"/>
    </location>
</feature>
<feature type="compositionally biased region" description="Polar residues" evidence="4">
    <location>
        <begin position="735"/>
        <end position="744"/>
    </location>
</feature>
<proteinExistence type="predicted"/>
<dbReference type="CDD" id="cd23818">
    <property type="entry name" value="RWD_RNF25"/>
    <property type="match status" value="1"/>
</dbReference>
<dbReference type="PANTHER" id="PTHR13198">
    <property type="entry name" value="RING FINGER PROTEIN 25"/>
    <property type="match status" value="1"/>
</dbReference>
<dbReference type="PANTHER" id="PTHR13198:SF4">
    <property type="entry name" value="E3 UBIQUITIN-PROTEIN LIGASE RNF25"/>
    <property type="match status" value="1"/>
</dbReference>
<evidence type="ECO:0000256" key="2">
    <source>
        <dbReference type="ARBA" id="ARBA00022833"/>
    </source>
</evidence>
<gene>
    <name evidence="7" type="primary">RNF25</name>
    <name evidence="7" type="ORF">TNCT_279811</name>
</gene>